<keyword evidence="3 5" id="KW-1133">Transmembrane helix</keyword>
<keyword evidence="2 5" id="KW-0812">Transmembrane</keyword>
<feature type="transmembrane region" description="Helical" evidence="5">
    <location>
        <begin position="226"/>
        <end position="244"/>
    </location>
</feature>
<evidence type="ECO:0000256" key="5">
    <source>
        <dbReference type="RuleBase" id="RU363041"/>
    </source>
</evidence>
<dbReference type="InterPro" id="IPR051598">
    <property type="entry name" value="TSUP/Inactive_protease-like"/>
</dbReference>
<evidence type="ECO:0000313" key="8">
    <source>
        <dbReference type="Proteomes" id="UP000000810"/>
    </source>
</evidence>
<dbReference type="PANTHER" id="PTHR43701">
    <property type="entry name" value="MEMBRANE TRANSPORTER PROTEIN MJ0441-RELATED"/>
    <property type="match status" value="1"/>
</dbReference>
<reference evidence="6" key="3">
    <citation type="journal article" date="2001" name="Genome Res.">
        <title>Genome evolution at the genus level: comparison of three complete genomes of hyperthermophilic archaea.</title>
        <authorList>
            <person name="Lecompte O."/>
            <person name="Ripp R."/>
            <person name="Puzos-Barbe V."/>
            <person name="Duprat S."/>
            <person name="Heilig R."/>
            <person name="Dietrich J."/>
            <person name="Thierry J.C."/>
            <person name="Poch O."/>
        </authorList>
    </citation>
    <scope>NUCLEOTIDE SEQUENCE</scope>
    <source>
        <strain evidence="6">Orsay</strain>
    </source>
</reference>
<gene>
    <name evidence="6" type="ordered locus">PAB0782</name>
</gene>
<dbReference type="PIR" id="G75097">
    <property type="entry name" value="G75097"/>
</dbReference>
<dbReference type="Proteomes" id="UP000009139">
    <property type="component" value="Chromosome"/>
</dbReference>
<sequence>MLTFVLLGFTVGFLVGLTGIGGGALMTPSLIFLGVEPLTAVGTDLLYATITRIFGIVFRYRKGRIRTDIALKLLAGSVPAILIGGFLIRYFTQVINEYLTIFLGVVLVSSSILGLIKEIKLPVKPKVIYVYLLGFIVGFIVQFTSIGAGVIVSFALLNVARVDPRDVIGITLLYGLGLSLISSTSYLILGKVNYNILLLLTIGSIPGVYTGTLLSSTTDKEKLKKIMNVLILVIGILILLRRFFQ</sequence>
<dbReference type="AlphaFoldDB" id="Q9UZH5"/>
<dbReference type="InterPro" id="IPR002781">
    <property type="entry name" value="TM_pro_TauE-like"/>
</dbReference>
<reference evidence="7 9" key="5">
    <citation type="journal article" date="2012" name="Curr. Microbiol.">
        <title>Re-annotation of two hyperthermophilic archaea Pyrococcus abyssi GE5 and Pyrococcus furiosus DSM 3638.</title>
        <authorList>
            <person name="Gao J."/>
            <person name="Wang J."/>
        </authorList>
    </citation>
    <scope>GENOME REANNOTATION</scope>
    <source>
        <strain evidence="7">GE5</strain>
        <strain evidence="9">GE5 / Orsay</strain>
    </source>
</reference>
<feature type="transmembrane region" description="Helical" evidence="5">
    <location>
        <begin position="70"/>
        <end position="92"/>
    </location>
</feature>
<keyword evidence="4 5" id="KW-0472">Membrane</keyword>
<evidence type="ECO:0000313" key="9">
    <source>
        <dbReference type="Proteomes" id="UP000009139"/>
    </source>
</evidence>
<keyword evidence="8" id="KW-1185">Reference proteome</keyword>
<dbReference type="EMBL" id="HE613800">
    <property type="protein sequence ID" value="CCE70598.1"/>
    <property type="molecule type" value="Genomic_DNA"/>
</dbReference>
<reference evidence="6 8" key="4">
    <citation type="journal article" date="2003" name="Mol. Microbiol.">
        <title>An integrated analysis of the genome of the hyperthermophilic archaeon Pyrococcus abyssi.</title>
        <authorList>
            <person name="Cohen G."/>
            <person name="Barbe V."/>
            <person name="Flament D."/>
            <person name="Galperin M."/>
            <person name="Heilig R."/>
            <person name="Ripp R."/>
            <person name="Lecompte O."/>
            <person name="Prieur D."/>
            <person name="Poch O."/>
            <person name="Quellerou J."/>
            <person name="Thierry J.C."/>
            <person name="Van der Oost J."/>
            <person name="Weissenbach J."/>
            <person name="Zivanovic Y."/>
            <person name="Forterre P."/>
        </authorList>
    </citation>
    <scope>NUCLEOTIDE SEQUENCE [LARGE SCALE GENOMIC DNA]</scope>
    <source>
        <strain evidence="8">GE5 / Orsay</strain>
        <strain evidence="6">Orsay</strain>
    </source>
</reference>
<evidence type="ECO:0000313" key="6">
    <source>
        <dbReference type="EMBL" id="CAB50084.1"/>
    </source>
</evidence>
<proteinExistence type="inferred from homology"/>
<dbReference type="Proteomes" id="UP000000810">
    <property type="component" value="Chromosome"/>
</dbReference>
<comment type="subcellular location">
    <subcellularLocation>
        <location evidence="5">Cell membrane</location>
        <topology evidence="5">Multi-pass membrane protein</topology>
    </subcellularLocation>
    <subcellularLocation>
        <location evidence="1">Membrane</location>
        <topology evidence="1">Multi-pass membrane protein</topology>
    </subcellularLocation>
</comment>
<keyword evidence="5" id="KW-1003">Cell membrane</keyword>
<dbReference type="HOGENOM" id="CLU_045498_1_0_2"/>
<feature type="transmembrane region" description="Helical" evidence="5">
    <location>
        <begin position="167"/>
        <end position="189"/>
    </location>
</feature>
<feature type="transmembrane region" description="Helical" evidence="5">
    <location>
        <begin position="98"/>
        <end position="116"/>
    </location>
</feature>
<dbReference type="PATRIC" id="fig|272844.11.peg.1244"/>
<evidence type="ECO:0000256" key="2">
    <source>
        <dbReference type="ARBA" id="ARBA00022692"/>
    </source>
</evidence>
<feature type="transmembrane region" description="Helical" evidence="5">
    <location>
        <begin position="38"/>
        <end position="58"/>
    </location>
</feature>
<feature type="transmembrane region" description="Helical" evidence="5">
    <location>
        <begin position="196"/>
        <end position="214"/>
    </location>
</feature>
<organism evidence="6 8">
    <name type="scientific">Pyrococcus abyssi (strain GE5 / Orsay)</name>
    <dbReference type="NCBI Taxonomy" id="272844"/>
    <lineage>
        <taxon>Archaea</taxon>
        <taxon>Methanobacteriati</taxon>
        <taxon>Methanobacteriota</taxon>
        <taxon>Thermococci</taxon>
        <taxon>Thermococcales</taxon>
        <taxon>Thermococcaceae</taxon>
        <taxon>Pyrococcus</taxon>
    </lineage>
</organism>
<protein>
    <recommendedName>
        <fullName evidence="5">Probable membrane transporter protein</fullName>
    </recommendedName>
</protein>
<dbReference type="RefSeq" id="WP_010868290.1">
    <property type="nucleotide sequence ID" value="NC_000868.1"/>
</dbReference>
<dbReference type="OrthoDB" id="28446at2157"/>
<dbReference type="eggNOG" id="arCOG02050">
    <property type="taxonomic scope" value="Archaea"/>
</dbReference>
<dbReference type="EMBL" id="AJ248286">
    <property type="protein sequence ID" value="CAB50084.1"/>
    <property type="molecule type" value="Genomic_DNA"/>
</dbReference>
<dbReference type="GO" id="GO:0005886">
    <property type="term" value="C:plasma membrane"/>
    <property type="evidence" value="ECO:0007669"/>
    <property type="project" value="UniProtKB-SubCell"/>
</dbReference>
<dbReference type="KEGG" id="pab:PAB0782"/>
<reference evidence="6" key="1">
    <citation type="submission" date="1999-07" db="EMBL/GenBank/DDBJ databases">
        <authorList>
            <person name="Genoscope"/>
        </authorList>
    </citation>
    <scope>NUCLEOTIDE SEQUENCE</scope>
    <source>
        <strain evidence="6">Orsay</strain>
    </source>
</reference>
<dbReference type="STRING" id="272844.PAB0782"/>
<dbReference type="PANTHER" id="PTHR43701:SF2">
    <property type="entry name" value="MEMBRANE TRANSPORTER PROTEIN YJNA-RELATED"/>
    <property type="match status" value="1"/>
</dbReference>
<evidence type="ECO:0000313" key="7">
    <source>
        <dbReference type="EMBL" id="CCE70598.1"/>
    </source>
</evidence>
<dbReference type="Pfam" id="PF01925">
    <property type="entry name" value="TauE"/>
    <property type="match status" value="1"/>
</dbReference>
<comment type="similarity">
    <text evidence="5">Belongs to the 4-toluene sulfonate uptake permease (TSUP) (TC 2.A.102) family.</text>
</comment>
<evidence type="ECO:0000256" key="4">
    <source>
        <dbReference type="ARBA" id="ARBA00023136"/>
    </source>
</evidence>
<evidence type="ECO:0000256" key="1">
    <source>
        <dbReference type="ARBA" id="ARBA00004141"/>
    </source>
</evidence>
<reference evidence="6" key="2">
    <citation type="journal article" date="2000" name="J. Mol. Biol.">
        <title>Archaeal homologs of eukaryotic methylation guide small nucleolar RNAs: lessons from the Pyrococcus genomes.</title>
        <authorList>
            <person name="Gaspin C."/>
            <person name="Cavaille J."/>
            <person name="Erauso G."/>
        </authorList>
    </citation>
    <scope>NUCLEOTIDE SEQUENCE</scope>
    <source>
        <strain evidence="6">Orsay</strain>
    </source>
</reference>
<accession>Q9UZH5</accession>
<name>Q9UZH5_PYRAB</name>
<evidence type="ECO:0000256" key="3">
    <source>
        <dbReference type="ARBA" id="ARBA00022989"/>
    </source>
</evidence>
<feature type="transmembrane region" description="Helical" evidence="5">
    <location>
        <begin position="128"/>
        <end position="155"/>
    </location>
</feature>